<sequence length="163" mass="18085">MHPLRFPNNSIRAKQRQRGKRVVGHSQASYKGGQPQPGHLQGGDRLRLGPTRKGGRRRPQGAEDASGLQAAARRGSISHGRRLQAEVPVVRVIACRQQGEGTLPELQNMLREAESTIKKEKLVLYIGEINRKRNTSKTLKKGKDKERSGKAKVTKKDPTKDKG</sequence>
<evidence type="ECO:0000313" key="2">
    <source>
        <dbReference type="EMBL" id="RRT41443.1"/>
    </source>
</evidence>
<name>A0A426XPK2_ENSVE</name>
<gene>
    <name evidence="2" type="ORF">B296_00024904</name>
</gene>
<comment type="caution">
    <text evidence="2">The sequence shown here is derived from an EMBL/GenBank/DDBJ whole genome shotgun (WGS) entry which is preliminary data.</text>
</comment>
<evidence type="ECO:0000313" key="3">
    <source>
        <dbReference type="Proteomes" id="UP000287651"/>
    </source>
</evidence>
<dbReference type="Proteomes" id="UP000287651">
    <property type="component" value="Unassembled WGS sequence"/>
</dbReference>
<feature type="compositionally biased region" description="Basic residues" evidence="1">
    <location>
        <begin position="13"/>
        <end position="23"/>
    </location>
</feature>
<protein>
    <submittedName>
        <fullName evidence="2">Uncharacterized protein</fullName>
    </submittedName>
</protein>
<feature type="compositionally biased region" description="Basic and acidic residues" evidence="1">
    <location>
        <begin position="141"/>
        <end position="163"/>
    </location>
</feature>
<feature type="region of interest" description="Disordered" evidence="1">
    <location>
        <begin position="129"/>
        <end position="163"/>
    </location>
</feature>
<reference evidence="2 3" key="1">
    <citation type="journal article" date="2014" name="Agronomy (Basel)">
        <title>A Draft Genome Sequence for Ensete ventricosum, the Drought-Tolerant Tree Against Hunger.</title>
        <authorList>
            <person name="Harrison J."/>
            <person name="Moore K.A."/>
            <person name="Paszkiewicz K."/>
            <person name="Jones T."/>
            <person name="Grant M."/>
            <person name="Ambacheew D."/>
            <person name="Muzemil S."/>
            <person name="Studholme D.J."/>
        </authorList>
    </citation>
    <scope>NUCLEOTIDE SEQUENCE [LARGE SCALE GENOMIC DNA]</scope>
</reference>
<dbReference type="AlphaFoldDB" id="A0A426XPK2"/>
<proteinExistence type="predicted"/>
<evidence type="ECO:0000256" key="1">
    <source>
        <dbReference type="SAM" id="MobiDB-lite"/>
    </source>
</evidence>
<feature type="region of interest" description="Disordered" evidence="1">
    <location>
        <begin position="1"/>
        <end position="83"/>
    </location>
</feature>
<organism evidence="2 3">
    <name type="scientific">Ensete ventricosum</name>
    <name type="common">Abyssinian banana</name>
    <name type="synonym">Musa ensete</name>
    <dbReference type="NCBI Taxonomy" id="4639"/>
    <lineage>
        <taxon>Eukaryota</taxon>
        <taxon>Viridiplantae</taxon>
        <taxon>Streptophyta</taxon>
        <taxon>Embryophyta</taxon>
        <taxon>Tracheophyta</taxon>
        <taxon>Spermatophyta</taxon>
        <taxon>Magnoliopsida</taxon>
        <taxon>Liliopsida</taxon>
        <taxon>Zingiberales</taxon>
        <taxon>Musaceae</taxon>
        <taxon>Ensete</taxon>
    </lineage>
</organism>
<dbReference type="EMBL" id="AMZH03018576">
    <property type="protein sequence ID" value="RRT41443.1"/>
    <property type="molecule type" value="Genomic_DNA"/>
</dbReference>
<accession>A0A426XPK2</accession>